<name>A0A0F9FBS3_9ZZZZ</name>
<accession>A0A0F9FBS3</accession>
<gene>
    <name evidence="2" type="ORF">LCGC14_2323830</name>
</gene>
<dbReference type="EMBL" id="LAZR01033259">
    <property type="protein sequence ID" value="KKL48607.1"/>
    <property type="molecule type" value="Genomic_DNA"/>
</dbReference>
<evidence type="ECO:0000313" key="2">
    <source>
        <dbReference type="EMBL" id="KKL48607.1"/>
    </source>
</evidence>
<comment type="caution">
    <text evidence="2">The sequence shown here is derived from an EMBL/GenBank/DDBJ whole genome shotgun (WGS) entry which is preliminary data.</text>
</comment>
<reference evidence="2" key="1">
    <citation type="journal article" date="2015" name="Nature">
        <title>Complex archaea that bridge the gap between prokaryotes and eukaryotes.</title>
        <authorList>
            <person name="Spang A."/>
            <person name="Saw J.H."/>
            <person name="Jorgensen S.L."/>
            <person name="Zaremba-Niedzwiedzka K."/>
            <person name="Martijn J."/>
            <person name="Lind A.E."/>
            <person name="van Eijk R."/>
            <person name="Schleper C."/>
            <person name="Guy L."/>
            <person name="Ettema T.J."/>
        </authorList>
    </citation>
    <scope>NUCLEOTIDE SEQUENCE</scope>
</reference>
<feature type="region of interest" description="Disordered" evidence="1">
    <location>
        <begin position="85"/>
        <end position="133"/>
    </location>
</feature>
<evidence type="ECO:0000256" key="1">
    <source>
        <dbReference type="SAM" id="MobiDB-lite"/>
    </source>
</evidence>
<dbReference type="AlphaFoldDB" id="A0A0F9FBS3"/>
<feature type="compositionally biased region" description="Acidic residues" evidence="1">
    <location>
        <begin position="114"/>
        <end position="126"/>
    </location>
</feature>
<sequence>MDYVEGRGVTSGNEVYFIFDAENDVVVMATYKDAPGVRSDLLKPNIVKTFSKDEWGDINEFLAAGASENEEEEEVESSPLFQQIAPETSEGEEEEVATPPKVAGSIPSMTANDAPEEESNLMDVEEESGKTDE</sequence>
<protein>
    <submittedName>
        <fullName evidence="2">Uncharacterized protein</fullName>
    </submittedName>
</protein>
<organism evidence="2">
    <name type="scientific">marine sediment metagenome</name>
    <dbReference type="NCBI Taxonomy" id="412755"/>
    <lineage>
        <taxon>unclassified sequences</taxon>
        <taxon>metagenomes</taxon>
        <taxon>ecological metagenomes</taxon>
    </lineage>
</organism>
<proteinExistence type="predicted"/>